<dbReference type="PROSITE" id="PS50949">
    <property type="entry name" value="HTH_GNTR"/>
    <property type="match status" value="1"/>
</dbReference>
<feature type="domain" description="HTH gntR-type" evidence="4">
    <location>
        <begin position="10"/>
        <end position="78"/>
    </location>
</feature>
<gene>
    <name evidence="5" type="ORF">PCC79_01365</name>
</gene>
<dbReference type="Proteomes" id="UP001434337">
    <property type="component" value="Chromosome"/>
</dbReference>
<dbReference type="RefSeq" id="WP_342372774.1">
    <property type="nucleotide sequence ID" value="NZ_CP115965.1"/>
</dbReference>
<evidence type="ECO:0000256" key="1">
    <source>
        <dbReference type="ARBA" id="ARBA00023015"/>
    </source>
</evidence>
<organism evidence="5 6">
    <name type="scientific">Propioniciclava soli</name>
    <dbReference type="NCBI Taxonomy" id="2775081"/>
    <lineage>
        <taxon>Bacteria</taxon>
        <taxon>Bacillati</taxon>
        <taxon>Actinomycetota</taxon>
        <taxon>Actinomycetes</taxon>
        <taxon>Propionibacteriales</taxon>
        <taxon>Propionibacteriaceae</taxon>
        <taxon>Propioniciclava</taxon>
    </lineage>
</organism>
<proteinExistence type="predicted"/>
<dbReference type="SMART" id="SM00345">
    <property type="entry name" value="HTH_GNTR"/>
    <property type="match status" value="1"/>
</dbReference>
<dbReference type="CDD" id="cd07377">
    <property type="entry name" value="WHTH_GntR"/>
    <property type="match status" value="1"/>
</dbReference>
<dbReference type="SUPFAM" id="SSF46785">
    <property type="entry name" value="Winged helix' DNA-binding domain"/>
    <property type="match status" value="1"/>
</dbReference>
<dbReference type="Pfam" id="PF00392">
    <property type="entry name" value="GntR"/>
    <property type="match status" value="1"/>
</dbReference>
<evidence type="ECO:0000313" key="5">
    <source>
        <dbReference type="EMBL" id="WZW98890.1"/>
    </source>
</evidence>
<evidence type="ECO:0000313" key="6">
    <source>
        <dbReference type="Proteomes" id="UP001434337"/>
    </source>
</evidence>
<dbReference type="EMBL" id="CP115965">
    <property type="protein sequence ID" value="WZW98890.1"/>
    <property type="molecule type" value="Genomic_DNA"/>
</dbReference>
<evidence type="ECO:0000256" key="3">
    <source>
        <dbReference type="ARBA" id="ARBA00023163"/>
    </source>
</evidence>
<sequence length="122" mass="12666">MLSIDPGSATPPFEQIRAQVTAQRASGELTAGQRLPPVRHLASQLGVAPNTVARAYRELEAAGVIETRGRHGSFVLGTGASAEKEARAAAEACAARLRALGLTASDAIRFVEDAFGPRLGTS</sequence>
<dbReference type="Gene3D" id="1.10.10.10">
    <property type="entry name" value="Winged helix-like DNA-binding domain superfamily/Winged helix DNA-binding domain"/>
    <property type="match status" value="1"/>
</dbReference>
<protein>
    <submittedName>
        <fullName evidence="5">GntR family transcriptional regulator</fullName>
    </submittedName>
</protein>
<dbReference type="InterPro" id="IPR036388">
    <property type="entry name" value="WH-like_DNA-bd_sf"/>
</dbReference>
<dbReference type="InterPro" id="IPR000524">
    <property type="entry name" value="Tscrpt_reg_HTH_GntR"/>
</dbReference>
<keyword evidence="6" id="KW-1185">Reference proteome</keyword>
<evidence type="ECO:0000256" key="2">
    <source>
        <dbReference type="ARBA" id="ARBA00023125"/>
    </source>
</evidence>
<reference evidence="5 6" key="1">
    <citation type="journal article" date="2023" name="Environ Microbiome">
        <title>A coral-associated actinobacterium mitigates coral bleaching under heat stress.</title>
        <authorList>
            <person name="Li J."/>
            <person name="Zou Y."/>
            <person name="Li Q."/>
            <person name="Zhang J."/>
            <person name="Bourne D.G."/>
            <person name="Lyu Y."/>
            <person name="Liu C."/>
            <person name="Zhang S."/>
        </authorList>
    </citation>
    <scope>NUCLEOTIDE SEQUENCE [LARGE SCALE GENOMIC DNA]</scope>
    <source>
        <strain evidence="5 6">SCSIO 13291</strain>
    </source>
</reference>
<dbReference type="PANTHER" id="PTHR38445">
    <property type="entry name" value="HTH-TYPE TRANSCRIPTIONAL REPRESSOR YTRA"/>
    <property type="match status" value="1"/>
</dbReference>
<dbReference type="PANTHER" id="PTHR38445:SF9">
    <property type="entry name" value="HTH-TYPE TRANSCRIPTIONAL REPRESSOR YTRA"/>
    <property type="match status" value="1"/>
</dbReference>
<evidence type="ECO:0000259" key="4">
    <source>
        <dbReference type="PROSITE" id="PS50949"/>
    </source>
</evidence>
<keyword evidence="2" id="KW-0238">DNA-binding</keyword>
<accession>A0ABZ3C7X2</accession>
<dbReference type="InterPro" id="IPR036390">
    <property type="entry name" value="WH_DNA-bd_sf"/>
</dbReference>
<keyword evidence="1" id="KW-0805">Transcription regulation</keyword>
<keyword evidence="3" id="KW-0804">Transcription</keyword>
<name>A0ABZ3C7X2_9ACTN</name>